<dbReference type="CTD" id="173046"/>
<dbReference type="CTD" id="173047"/>
<dbReference type="HOGENOM" id="CLU_025088_0_0_1"/>
<evidence type="ECO:0000313" key="5">
    <source>
        <dbReference type="EMBL" id="CAB03891.2"/>
    </source>
</evidence>
<dbReference type="PANTHER" id="PTHR48440">
    <property type="match status" value="1"/>
</dbReference>
<reference evidence="5" key="2">
    <citation type="submission" date="2003-03" db="EMBL/GenBank/DDBJ databases">
        <authorList>
            <person name="Sulson J.E."/>
            <person name="Waterston R."/>
        </authorList>
    </citation>
    <scope>NUCLEOTIDE SEQUENCE</scope>
    <source>
        <strain evidence="5">Bristol N2</strain>
    </source>
</reference>
<dbReference type="GeneID" id="173047"/>
<feature type="transmembrane region" description="Helical" evidence="2">
    <location>
        <begin position="31"/>
        <end position="54"/>
    </location>
</feature>
<dbReference type="FunFam" id="2.60.120.1020:FF:000003">
    <property type="entry name" value="PAW domain-containing protein Y50D4B.3"/>
    <property type="match status" value="1"/>
</dbReference>
<organism evidence="5 6">
    <name type="scientific">Caenorhabditis elegans</name>
    <dbReference type="NCBI Taxonomy" id="6239"/>
    <lineage>
        <taxon>Eukaryota</taxon>
        <taxon>Metazoa</taxon>
        <taxon>Ecdysozoa</taxon>
        <taxon>Nematoda</taxon>
        <taxon>Chromadorea</taxon>
        <taxon>Rhabditida</taxon>
        <taxon>Rhabditina</taxon>
        <taxon>Rhabditomorpha</taxon>
        <taxon>Rhabditoidea</taxon>
        <taxon>Rhabditidae</taxon>
        <taxon>Peloderinae</taxon>
        <taxon>Caenorhabditis</taxon>
    </lineage>
</organism>
<evidence type="ECO:0000313" key="6">
    <source>
        <dbReference type="Proteomes" id="UP000001940"/>
    </source>
</evidence>
<dbReference type="InterPro" id="IPR006588">
    <property type="entry name" value="Peptide_N_glycanase_PAW_dom"/>
</dbReference>
<evidence type="ECO:0000256" key="2">
    <source>
        <dbReference type="SAM" id="Phobius"/>
    </source>
</evidence>
<dbReference type="PANTHER" id="PTHR48440:SF1">
    <property type="entry name" value="PAW DOMAIN-CONTAINING PROTEIN"/>
    <property type="match status" value="1"/>
</dbReference>
<dbReference type="InterPro" id="IPR008979">
    <property type="entry name" value="Galactose-bd-like_sf"/>
</dbReference>
<evidence type="ECO:0000256" key="1">
    <source>
        <dbReference type="PROSITE-ProRule" id="PRU00731"/>
    </source>
</evidence>
<dbReference type="EMBL" id="BX284601">
    <property type="protein sequence ID" value="CAB03891.2"/>
    <property type="molecule type" value="Genomic_DNA"/>
</dbReference>
<accession>G5EFH6</accession>
<dbReference type="AlphaFoldDB" id="G5EFH6"/>
<dbReference type="RefSeq" id="NP_492962.2">
    <property type="nucleotide sequence ID" value="NM_060561.2"/>
</dbReference>
<dbReference type="GeneID" id="173046"/>
<dbReference type="KEGG" id="cel:CELE_C17D12.3"/>
<reference evidence="5 6" key="1">
    <citation type="journal article" date="1998" name="Science">
        <title>Genome sequence of the nematode C. elegans: a platform for investigating biology.</title>
        <authorList>
            <consortium name="The C. elegans sequencing consortium"/>
            <person name="Sulson J.E."/>
            <person name="Waterston R."/>
        </authorList>
    </citation>
    <scope>NUCLEOTIDE SEQUENCE [LARGE SCALE GENOMIC DNA]</scope>
    <source>
        <strain evidence="5 6">Bristol N2</strain>
    </source>
</reference>
<dbReference type="SMART" id="SM00613">
    <property type="entry name" value="PAW"/>
    <property type="match status" value="2"/>
</dbReference>
<dbReference type="SMR" id="G5EFH6"/>
<feature type="domain" description="PAW" evidence="3">
    <location>
        <begin position="223"/>
        <end position="418"/>
    </location>
</feature>
<dbReference type="GO" id="GO:0005737">
    <property type="term" value="C:cytoplasm"/>
    <property type="evidence" value="ECO:0007669"/>
    <property type="project" value="InterPro"/>
</dbReference>
<dbReference type="WormBase" id="Y47H9A.1">
    <property type="protein sequence ID" value="CE28705"/>
    <property type="gene ID" value="WBGene00012945"/>
</dbReference>
<dbReference type="AGR" id="WB:WBGene00007638"/>
<dbReference type="Gene3D" id="2.60.120.1020">
    <property type="entry name" value="Peptide N glycanase, PAW domain"/>
    <property type="match status" value="2"/>
</dbReference>
<dbReference type="KEGG" id="cel:CELE_Y47H9A.1"/>
<dbReference type="FunCoup" id="G5EFH6">
    <property type="interactions" value="396"/>
</dbReference>
<comment type="similarity">
    <text evidence="1">Belongs to the transglutaminase-like superfamily. PNGase family.</text>
</comment>
<evidence type="ECO:0000259" key="3">
    <source>
        <dbReference type="PROSITE" id="PS51398"/>
    </source>
</evidence>
<dbReference type="PaxDb" id="6239-C17D12.3"/>
<name>G5EFH6_CAEEL</name>
<sequence>MSSQNPVYSPLPLSGTNISQAEARSHPSKKIVALVLVGTLFFLFSFFLAVALFGGSSTDSDLEPDHQTLTTQNEPIQLGNHRYFAFKYEIVRGKYSHTNKDGSAVKPFIVKNVERHSDEEPYDVYLQKKKRNEEGMIYWKFNLTSTGKVLETLVIRMVGINQTLNGGGKAEACLDTFENCMEIPVNQDLIIDKPQADTLFLGIKMYKNMKVFGHAEKCMECRELESGFLVKAYWAQTHLLNISTTYHQGSGPAFALTPKTGENSAKFKYNFINNSYSHTQPDGSPIRLFNFNGMERVEDYTESDVFLRREIPEKKGNIGWALDLKIDGKSVEKVVIRMIGIEEIANGGGTARACGHYPTIYPKCADIPINGTFTFTNYPLDRLFLDIELDEDIQIFKTKLDDESSVENVSVEVYWKPS</sequence>
<dbReference type="WormBase" id="C17D12.3">
    <property type="protein sequence ID" value="CE28705"/>
    <property type="gene ID" value="WBGene00007638"/>
</dbReference>
<reference evidence="5" key="3">
    <citation type="submission" date="2024-10" db="EMBL/GenBank/DDBJ databases">
        <authorList>
            <consortium name="WormBase Consortium"/>
            <person name="WormBase"/>
        </authorList>
    </citation>
    <scope>NUCLEOTIDE SEQUENCE</scope>
    <source>
        <strain evidence="5">Bristol N2</strain>
    </source>
</reference>
<dbReference type="PROSITE" id="PS51398">
    <property type="entry name" value="PAW"/>
    <property type="match status" value="2"/>
</dbReference>
<keyword evidence="2" id="KW-0812">Transmembrane</keyword>
<dbReference type="Proteomes" id="UP000001940">
    <property type="component" value="Chromosome I"/>
</dbReference>
<protein>
    <submittedName>
        <fullName evidence="5">PAW domain-containing protein</fullName>
    </submittedName>
</protein>
<proteinExistence type="inferred from homology"/>
<evidence type="ECO:0000313" key="4">
    <source>
        <dbReference type="EMBL" id="CAA21046.2"/>
    </source>
</evidence>
<dbReference type="RefSeq" id="NP_492963.1">
    <property type="nucleotide sequence ID" value="NM_060562.1"/>
</dbReference>
<keyword evidence="2" id="KW-0472">Membrane</keyword>
<dbReference type="AGR" id="WB:WBGene00012945"/>
<evidence type="ECO:0000313" key="8">
    <source>
        <dbReference type="WormBase" id="Y47H9A.1"/>
    </source>
</evidence>
<dbReference type="GO" id="GO:0006516">
    <property type="term" value="P:glycoprotein catabolic process"/>
    <property type="evidence" value="ECO:0007669"/>
    <property type="project" value="InterPro"/>
</dbReference>
<dbReference type="EMBL" id="BX284601">
    <property type="protein sequence ID" value="CAA21046.2"/>
    <property type="molecule type" value="Genomic_DNA"/>
</dbReference>
<dbReference type="Bgee" id="WBGene00007638">
    <property type="expression patterns" value="Expressed in embryo and 2 other cell types or tissues"/>
</dbReference>
<dbReference type="InterPro" id="IPR038680">
    <property type="entry name" value="PAW_sf"/>
</dbReference>
<feature type="domain" description="PAW" evidence="3">
    <location>
        <begin position="42"/>
        <end position="212"/>
    </location>
</feature>
<keyword evidence="6" id="KW-1185">Reference proteome</keyword>
<evidence type="ECO:0000313" key="7">
    <source>
        <dbReference type="WormBase" id="C17D12.3"/>
    </source>
</evidence>
<gene>
    <name evidence="7" type="ORF">C17D12.3</name>
    <name evidence="5" type="ORF">CELE_C17D12.3</name>
    <name evidence="4" type="ORF">CELE_Y47H9A.1</name>
    <name evidence="4 8" type="ORF">Y47H9A.1</name>
</gene>
<keyword evidence="2" id="KW-1133">Transmembrane helix</keyword>
<dbReference type="STRING" id="6239.C17D12.3.1"/>
<dbReference type="SUPFAM" id="SSF49785">
    <property type="entry name" value="Galactose-binding domain-like"/>
    <property type="match status" value="2"/>
</dbReference>